<feature type="compositionally biased region" description="Basic and acidic residues" evidence="1">
    <location>
        <begin position="552"/>
        <end position="565"/>
    </location>
</feature>
<organism evidence="2 3">
    <name type="scientific">Aspergillus sydowii CBS 593.65</name>
    <dbReference type="NCBI Taxonomy" id="1036612"/>
    <lineage>
        <taxon>Eukaryota</taxon>
        <taxon>Fungi</taxon>
        <taxon>Dikarya</taxon>
        <taxon>Ascomycota</taxon>
        <taxon>Pezizomycotina</taxon>
        <taxon>Eurotiomycetes</taxon>
        <taxon>Eurotiomycetidae</taxon>
        <taxon>Eurotiales</taxon>
        <taxon>Aspergillaceae</taxon>
        <taxon>Aspergillus</taxon>
        <taxon>Aspergillus subgen. Nidulantes</taxon>
    </lineage>
</organism>
<proteinExistence type="predicted"/>
<feature type="region of interest" description="Disordered" evidence="1">
    <location>
        <begin position="598"/>
        <end position="620"/>
    </location>
</feature>
<dbReference type="VEuPathDB" id="FungiDB:ASPSYDRAFT_1159393"/>
<evidence type="ECO:0000313" key="3">
    <source>
        <dbReference type="Proteomes" id="UP000184356"/>
    </source>
</evidence>
<gene>
    <name evidence="2" type="ORF">ASPSYDRAFT_1159393</name>
</gene>
<dbReference type="RefSeq" id="XP_040699372.1">
    <property type="nucleotide sequence ID" value="XM_040840067.1"/>
</dbReference>
<evidence type="ECO:0000256" key="1">
    <source>
        <dbReference type="SAM" id="MobiDB-lite"/>
    </source>
</evidence>
<accession>A0A1L9T818</accession>
<feature type="compositionally biased region" description="Low complexity" evidence="1">
    <location>
        <begin position="598"/>
        <end position="615"/>
    </location>
</feature>
<feature type="region of interest" description="Disordered" evidence="1">
    <location>
        <begin position="540"/>
        <end position="565"/>
    </location>
</feature>
<dbReference type="EMBL" id="KV878592">
    <property type="protein sequence ID" value="OJJ55566.1"/>
    <property type="molecule type" value="Genomic_DNA"/>
</dbReference>
<dbReference type="GeneID" id="63756140"/>
<dbReference type="STRING" id="1036612.A0A1L9T818"/>
<reference evidence="3" key="1">
    <citation type="journal article" date="2017" name="Genome Biol.">
        <title>Comparative genomics reveals high biological diversity and specific adaptations in the industrially and medically important fungal genus Aspergillus.</title>
        <authorList>
            <person name="de Vries R.P."/>
            <person name="Riley R."/>
            <person name="Wiebenga A."/>
            <person name="Aguilar-Osorio G."/>
            <person name="Amillis S."/>
            <person name="Uchima C.A."/>
            <person name="Anderluh G."/>
            <person name="Asadollahi M."/>
            <person name="Askin M."/>
            <person name="Barry K."/>
            <person name="Battaglia E."/>
            <person name="Bayram O."/>
            <person name="Benocci T."/>
            <person name="Braus-Stromeyer S.A."/>
            <person name="Caldana C."/>
            <person name="Canovas D."/>
            <person name="Cerqueira G.C."/>
            <person name="Chen F."/>
            <person name="Chen W."/>
            <person name="Choi C."/>
            <person name="Clum A."/>
            <person name="Dos Santos R.A."/>
            <person name="Damasio A.R."/>
            <person name="Diallinas G."/>
            <person name="Emri T."/>
            <person name="Fekete E."/>
            <person name="Flipphi M."/>
            <person name="Freyberg S."/>
            <person name="Gallo A."/>
            <person name="Gournas C."/>
            <person name="Habgood R."/>
            <person name="Hainaut M."/>
            <person name="Harispe M.L."/>
            <person name="Henrissat B."/>
            <person name="Hilden K.S."/>
            <person name="Hope R."/>
            <person name="Hossain A."/>
            <person name="Karabika E."/>
            <person name="Karaffa L."/>
            <person name="Karanyi Z."/>
            <person name="Krasevec N."/>
            <person name="Kuo A."/>
            <person name="Kusch H."/>
            <person name="LaButti K."/>
            <person name="Lagendijk E.L."/>
            <person name="Lapidus A."/>
            <person name="Levasseur A."/>
            <person name="Lindquist E."/>
            <person name="Lipzen A."/>
            <person name="Logrieco A.F."/>
            <person name="MacCabe A."/>
            <person name="Maekelae M.R."/>
            <person name="Malavazi I."/>
            <person name="Melin P."/>
            <person name="Meyer V."/>
            <person name="Mielnichuk N."/>
            <person name="Miskei M."/>
            <person name="Molnar A.P."/>
            <person name="Mule G."/>
            <person name="Ngan C.Y."/>
            <person name="Orejas M."/>
            <person name="Orosz E."/>
            <person name="Ouedraogo J.P."/>
            <person name="Overkamp K.M."/>
            <person name="Park H.-S."/>
            <person name="Perrone G."/>
            <person name="Piumi F."/>
            <person name="Punt P.J."/>
            <person name="Ram A.F."/>
            <person name="Ramon A."/>
            <person name="Rauscher S."/>
            <person name="Record E."/>
            <person name="Riano-Pachon D.M."/>
            <person name="Robert V."/>
            <person name="Roehrig J."/>
            <person name="Ruller R."/>
            <person name="Salamov A."/>
            <person name="Salih N.S."/>
            <person name="Samson R.A."/>
            <person name="Sandor E."/>
            <person name="Sanguinetti M."/>
            <person name="Schuetze T."/>
            <person name="Sepcic K."/>
            <person name="Shelest E."/>
            <person name="Sherlock G."/>
            <person name="Sophianopoulou V."/>
            <person name="Squina F.M."/>
            <person name="Sun H."/>
            <person name="Susca A."/>
            <person name="Todd R.B."/>
            <person name="Tsang A."/>
            <person name="Unkles S.E."/>
            <person name="van de Wiele N."/>
            <person name="van Rossen-Uffink D."/>
            <person name="Oliveira J.V."/>
            <person name="Vesth T.C."/>
            <person name="Visser J."/>
            <person name="Yu J.-H."/>
            <person name="Zhou M."/>
            <person name="Andersen M.R."/>
            <person name="Archer D.B."/>
            <person name="Baker S.E."/>
            <person name="Benoit I."/>
            <person name="Brakhage A.A."/>
            <person name="Braus G.H."/>
            <person name="Fischer R."/>
            <person name="Frisvad J.C."/>
            <person name="Goldman G.H."/>
            <person name="Houbraken J."/>
            <person name="Oakley B."/>
            <person name="Pocsi I."/>
            <person name="Scazzocchio C."/>
            <person name="Seiboth B."/>
            <person name="vanKuyk P.A."/>
            <person name="Wortman J."/>
            <person name="Dyer P.S."/>
            <person name="Grigoriev I.V."/>
        </authorList>
    </citation>
    <scope>NUCLEOTIDE SEQUENCE [LARGE SCALE GENOMIC DNA]</scope>
    <source>
        <strain evidence="3">CBS 593.65</strain>
    </source>
</reference>
<dbReference type="OrthoDB" id="4369670at2759"/>
<evidence type="ECO:0000313" key="2">
    <source>
        <dbReference type="EMBL" id="OJJ55566.1"/>
    </source>
</evidence>
<dbReference type="AlphaFoldDB" id="A0A1L9T818"/>
<keyword evidence="3" id="KW-1185">Reference proteome</keyword>
<name>A0A1L9T818_9EURO</name>
<sequence>MRNTLPGSQTKPYREEIMKHGGQEEVAECLLNLIPEEIRELEKRVVSAATFQALITAGRNRDTWKNPMGYISILKDSRNERWWRAYVGQCRNASRRIVRQHAQDILQNSKRNLHHFMLWIGNGNRSTNFVLLWAFPEGTVEDAWYSTRSNILETVFCKAFRTHHGILEPIDAPSSRDMRSFGLNIMSPLVQGGVLSALTRIRANSGPTRSPDRQIRYWPVFRHGQKKQVHAVSARPHLKRDFDETLRMALGVNEDLYASVRMSLLHVNGTKAASAKTTTIPFIGHINARIAFVLDFAATSPANDELLLPLGCEELADVIPWSLRGCHFNDKNSLIWTHDFGSFSELEFESFSETLPNQNVLDWHRSLLEETQAHVILLCGPRAERIIKSLLGKNVSKHTLELRGFEYTMYFQRATKATRHRIYIRTPTLPSESWSTSVGHSARLSEAIRFSVNMIGLTGIRPYFAEASSVVGYILKCAKVESQGGEVLTPENIDAGAKLWLCRKGFTELDDLREIEKLGETFVRGLLMVLHALPRKNNREYQKMPPSLRGADITKPKKARVPEPFDPERFGKVKNLVGDRIKERESKYALRFVGLSPEQPLGSSESLQSSDGSSPVQMGPSASLLEFSRIEDDSPETVAKMRSLLASRQVELTEANLESTVEDLANIINSAVRRGIFVAERSARRGILRKGQVTGKHRGDYGCRDWGNELENLPNKEYNYTVPLGVPYERLVRVCMCPIKFPAEVDVGDGTIFVKVELSPLGQQHPHQYALSATHDDPACRLALRVRIKDTAGIETVYYEQNSNERPLYRANSFVDILNRRSPFDIASTERRYLFYGPGRAPRGLEVFEGGGYTKSKKPETGN</sequence>
<protein>
    <submittedName>
        <fullName evidence="2">Uncharacterized protein</fullName>
    </submittedName>
</protein>
<dbReference type="Proteomes" id="UP000184356">
    <property type="component" value="Unassembled WGS sequence"/>
</dbReference>